<name>A0A9W6BHE0_9CHLO</name>
<reference evidence="2 3" key="1">
    <citation type="journal article" date="2023" name="Commun. Biol.">
        <title>Reorganization of the ancestral sex-determining regions during the evolution of trioecy in Pleodorina starrii.</title>
        <authorList>
            <person name="Takahashi K."/>
            <person name="Suzuki S."/>
            <person name="Kawai-Toyooka H."/>
            <person name="Yamamoto K."/>
            <person name="Hamaji T."/>
            <person name="Ootsuki R."/>
            <person name="Yamaguchi H."/>
            <person name="Kawachi M."/>
            <person name="Higashiyama T."/>
            <person name="Nozaki H."/>
        </authorList>
    </citation>
    <scope>NUCLEOTIDE SEQUENCE [LARGE SCALE GENOMIC DNA]</scope>
    <source>
        <strain evidence="2 3">NIES-4479</strain>
    </source>
</reference>
<gene>
    <name evidence="2" type="primary">PLEST004943</name>
    <name evidence="2" type="ORF">PLESTB_000523900</name>
</gene>
<feature type="compositionally biased region" description="Low complexity" evidence="1">
    <location>
        <begin position="82"/>
        <end position="114"/>
    </location>
</feature>
<feature type="compositionally biased region" description="Polar residues" evidence="1">
    <location>
        <begin position="68"/>
        <end position="81"/>
    </location>
</feature>
<proteinExistence type="predicted"/>
<evidence type="ECO:0000256" key="1">
    <source>
        <dbReference type="SAM" id="MobiDB-lite"/>
    </source>
</evidence>
<evidence type="ECO:0000313" key="2">
    <source>
        <dbReference type="EMBL" id="GLC51637.1"/>
    </source>
</evidence>
<sequence>MALFGVLPAEDSADNFTLTRTSNPEFVAHVSCLVAPTAMPHHHQQAPRVGFSTCALKGAVVVHCASSSGGRFSPPQHASANTRSLSSDGSDTSWSDTQDYALDDGLLSLSSGSSAPRASSCQGGSDDDRSDEPDSKRARLSVPASDRCKDADCARIVLRFAQSTFRADEIVGRKLVLF</sequence>
<comment type="caution">
    <text evidence="2">The sequence shown here is derived from an EMBL/GenBank/DDBJ whole genome shotgun (WGS) entry which is preliminary data.</text>
</comment>
<protein>
    <submittedName>
        <fullName evidence="2">Uncharacterized protein</fullName>
    </submittedName>
</protein>
<feature type="region of interest" description="Disordered" evidence="1">
    <location>
        <begin position="68"/>
        <end position="143"/>
    </location>
</feature>
<dbReference type="EMBL" id="BRXU01000004">
    <property type="protein sequence ID" value="GLC51637.1"/>
    <property type="molecule type" value="Genomic_DNA"/>
</dbReference>
<organism evidence="2 3">
    <name type="scientific">Pleodorina starrii</name>
    <dbReference type="NCBI Taxonomy" id="330485"/>
    <lineage>
        <taxon>Eukaryota</taxon>
        <taxon>Viridiplantae</taxon>
        <taxon>Chlorophyta</taxon>
        <taxon>core chlorophytes</taxon>
        <taxon>Chlorophyceae</taxon>
        <taxon>CS clade</taxon>
        <taxon>Chlamydomonadales</taxon>
        <taxon>Volvocaceae</taxon>
        <taxon>Pleodorina</taxon>
    </lineage>
</organism>
<evidence type="ECO:0000313" key="3">
    <source>
        <dbReference type="Proteomes" id="UP001165080"/>
    </source>
</evidence>
<dbReference type="Proteomes" id="UP001165080">
    <property type="component" value="Unassembled WGS sequence"/>
</dbReference>
<keyword evidence="3" id="KW-1185">Reference proteome</keyword>
<accession>A0A9W6BHE0</accession>
<dbReference type="AlphaFoldDB" id="A0A9W6BHE0"/>